<dbReference type="SUPFAM" id="SSF53850">
    <property type="entry name" value="Periplasmic binding protein-like II"/>
    <property type="match status" value="1"/>
</dbReference>
<dbReference type="CDD" id="cd05466">
    <property type="entry name" value="PBP2_LTTR_substrate"/>
    <property type="match status" value="1"/>
</dbReference>
<dbReference type="InterPro" id="IPR036388">
    <property type="entry name" value="WH-like_DNA-bd_sf"/>
</dbReference>
<dbReference type="GO" id="GO:0000976">
    <property type="term" value="F:transcription cis-regulatory region binding"/>
    <property type="evidence" value="ECO:0007669"/>
    <property type="project" value="TreeGrafter"/>
</dbReference>
<sequence>MNWTLDQLEAFVSAVQQGSFTAAARKLGKAQSRVSTAITNLELDLGFDLFDRSAKLPVLTVRGEDMYVEAQAVLAQCQRLQSRALTMAAGEESAFTIAMDEAVPITVFESLFAQLGESFPLLKLTVINGSQQDIAQWVAEKKADIGVVFHQSALPDGLEFTSIGQFKHALVVAPHHPLAKNPAPTISELTDYRQLVIRDRMGRSQGKPLSANYWHIDSYYLISSMVIRGIGWALVPEHVIREDWYAPYLVELSTEAIPEPLMVEMGVVKRRDKGEGRVMNWLYTELARLFQQNGR</sequence>
<evidence type="ECO:0000256" key="3">
    <source>
        <dbReference type="ARBA" id="ARBA00023125"/>
    </source>
</evidence>
<gene>
    <name evidence="6" type="ORF">ABT57_07395</name>
</gene>
<dbReference type="AlphaFoldDB" id="A0A0J1HFH2"/>
<protein>
    <submittedName>
        <fullName evidence="6">LysR family transcriptional regulator</fullName>
    </submittedName>
</protein>
<feature type="domain" description="HTH lysR-type" evidence="5">
    <location>
        <begin position="3"/>
        <end position="60"/>
    </location>
</feature>
<dbReference type="STRING" id="320778.ABT57_07395"/>
<evidence type="ECO:0000256" key="1">
    <source>
        <dbReference type="ARBA" id="ARBA00009437"/>
    </source>
</evidence>
<comment type="caution">
    <text evidence="6">The sequence shown here is derived from an EMBL/GenBank/DDBJ whole genome shotgun (WGS) entry which is preliminary data.</text>
</comment>
<dbReference type="Gene3D" id="1.10.10.10">
    <property type="entry name" value="Winged helix-like DNA-binding domain superfamily/Winged helix DNA-binding domain"/>
    <property type="match status" value="1"/>
</dbReference>
<dbReference type="RefSeq" id="WP_047884533.1">
    <property type="nucleotide sequence ID" value="NZ_CP071326.1"/>
</dbReference>
<dbReference type="PATRIC" id="fig|320778.3.peg.1600"/>
<dbReference type="PRINTS" id="PR00039">
    <property type="entry name" value="HTHLYSR"/>
</dbReference>
<dbReference type="Proteomes" id="UP000035909">
    <property type="component" value="Unassembled WGS sequence"/>
</dbReference>
<organism evidence="6 7">
    <name type="scientific">Photobacterium ganghwense</name>
    <dbReference type="NCBI Taxonomy" id="320778"/>
    <lineage>
        <taxon>Bacteria</taxon>
        <taxon>Pseudomonadati</taxon>
        <taxon>Pseudomonadota</taxon>
        <taxon>Gammaproteobacteria</taxon>
        <taxon>Vibrionales</taxon>
        <taxon>Vibrionaceae</taxon>
        <taxon>Photobacterium</taxon>
    </lineage>
</organism>
<evidence type="ECO:0000313" key="7">
    <source>
        <dbReference type="Proteomes" id="UP000035909"/>
    </source>
</evidence>
<dbReference type="FunFam" id="1.10.10.10:FF:000001">
    <property type="entry name" value="LysR family transcriptional regulator"/>
    <property type="match status" value="1"/>
</dbReference>
<evidence type="ECO:0000256" key="2">
    <source>
        <dbReference type="ARBA" id="ARBA00023015"/>
    </source>
</evidence>
<name>A0A0J1HFH2_9GAMM</name>
<dbReference type="GO" id="GO:0003700">
    <property type="term" value="F:DNA-binding transcription factor activity"/>
    <property type="evidence" value="ECO:0007669"/>
    <property type="project" value="InterPro"/>
</dbReference>
<dbReference type="InterPro" id="IPR005119">
    <property type="entry name" value="LysR_subst-bd"/>
</dbReference>
<evidence type="ECO:0000256" key="4">
    <source>
        <dbReference type="ARBA" id="ARBA00023163"/>
    </source>
</evidence>
<dbReference type="InterPro" id="IPR036390">
    <property type="entry name" value="WH_DNA-bd_sf"/>
</dbReference>
<keyword evidence="2" id="KW-0805">Transcription regulation</keyword>
<dbReference type="PANTHER" id="PTHR30126:SF91">
    <property type="entry name" value="LYSR FAMILY TRANSCRIPTIONAL REGULATOR"/>
    <property type="match status" value="1"/>
</dbReference>
<dbReference type="Pfam" id="PF03466">
    <property type="entry name" value="LysR_substrate"/>
    <property type="match status" value="1"/>
</dbReference>
<evidence type="ECO:0000313" key="6">
    <source>
        <dbReference type="EMBL" id="KLV10368.1"/>
    </source>
</evidence>
<proteinExistence type="inferred from homology"/>
<dbReference type="EMBL" id="LDOU01000006">
    <property type="protein sequence ID" value="KLV10368.1"/>
    <property type="molecule type" value="Genomic_DNA"/>
</dbReference>
<dbReference type="Pfam" id="PF00126">
    <property type="entry name" value="HTH_1"/>
    <property type="match status" value="1"/>
</dbReference>
<comment type="similarity">
    <text evidence="1">Belongs to the LysR transcriptional regulatory family.</text>
</comment>
<dbReference type="PROSITE" id="PS50931">
    <property type="entry name" value="HTH_LYSR"/>
    <property type="match status" value="1"/>
</dbReference>
<dbReference type="OrthoDB" id="196624at2"/>
<dbReference type="Gene3D" id="3.40.190.290">
    <property type="match status" value="1"/>
</dbReference>
<reference evidence="6 7" key="1">
    <citation type="submission" date="2015-05" db="EMBL/GenBank/DDBJ databases">
        <title>Photobacterium galathea sp. nov.</title>
        <authorList>
            <person name="Machado H."/>
            <person name="Gram L."/>
        </authorList>
    </citation>
    <scope>NUCLEOTIDE SEQUENCE [LARGE SCALE GENOMIC DNA]</scope>
    <source>
        <strain evidence="6 7">DSM 22954</strain>
    </source>
</reference>
<evidence type="ECO:0000259" key="5">
    <source>
        <dbReference type="PROSITE" id="PS50931"/>
    </source>
</evidence>
<keyword evidence="3" id="KW-0238">DNA-binding</keyword>
<dbReference type="PANTHER" id="PTHR30126">
    <property type="entry name" value="HTH-TYPE TRANSCRIPTIONAL REGULATOR"/>
    <property type="match status" value="1"/>
</dbReference>
<keyword evidence="7" id="KW-1185">Reference proteome</keyword>
<keyword evidence="4" id="KW-0804">Transcription</keyword>
<dbReference type="SUPFAM" id="SSF46785">
    <property type="entry name" value="Winged helix' DNA-binding domain"/>
    <property type="match status" value="1"/>
</dbReference>
<dbReference type="InterPro" id="IPR000847">
    <property type="entry name" value="LysR_HTH_N"/>
</dbReference>
<accession>A0A0J1HFH2</accession>